<evidence type="ECO:0000313" key="2">
    <source>
        <dbReference type="Proteomes" id="UP000178091"/>
    </source>
</evidence>
<evidence type="ECO:0008006" key="3">
    <source>
        <dbReference type="Google" id="ProtNLM"/>
    </source>
</evidence>
<gene>
    <name evidence="1" type="ORF">A3F55_02345</name>
</gene>
<sequence length="294" mass="33119">MKHAKIVAVVLVPASFFFAAYHAWGFFIAASQPLVVEPVYAEQLAASATAEPEFVDTTNPNDLLPDLLPLPPRDLKVEKIGNQVLLYFSTTYYNQGRGTLELRADPATAGLRETIERNVLQRVYQADGAHRDKPVGTFLWHQEHLHYHYTDFITYDLEPVGAPKNEELSGNLVKSTFCLRDVSRVFLDLASSSPEATYKICGKELQGVSVGWGDTYYWNYPDQALDITGLESGTYRLTFVANPEKRLEEIRYDNNISSALFRLNMDTATVDVLEENPKETPEVEHIHLDSPFGM</sequence>
<dbReference type="Proteomes" id="UP000178091">
    <property type="component" value="Unassembled WGS sequence"/>
</dbReference>
<protein>
    <recommendedName>
        <fullName evidence="3">Lysyl oxidase</fullName>
    </recommendedName>
</protein>
<organism evidence="1 2">
    <name type="scientific">Candidatus Adlerbacteria bacterium RIFCSPHIGHO2_12_FULL_53_18</name>
    <dbReference type="NCBI Taxonomy" id="1797242"/>
    <lineage>
        <taxon>Bacteria</taxon>
        <taxon>Candidatus Adleribacteriota</taxon>
    </lineage>
</organism>
<name>A0A1F4XSN2_9BACT</name>
<proteinExistence type="predicted"/>
<dbReference type="Pfam" id="PF01186">
    <property type="entry name" value="Lysyl_oxidase"/>
    <property type="match status" value="1"/>
</dbReference>
<comment type="caution">
    <text evidence="1">The sequence shown here is derived from an EMBL/GenBank/DDBJ whole genome shotgun (WGS) entry which is preliminary data.</text>
</comment>
<dbReference type="EMBL" id="MEWW01000010">
    <property type="protein sequence ID" value="OGC84685.1"/>
    <property type="molecule type" value="Genomic_DNA"/>
</dbReference>
<evidence type="ECO:0000313" key="1">
    <source>
        <dbReference type="EMBL" id="OGC84685.1"/>
    </source>
</evidence>
<dbReference type="InterPro" id="IPR001695">
    <property type="entry name" value="Lysyl_oxidase"/>
</dbReference>
<dbReference type="GO" id="GO:0016641">
    <property type="term" value="F:oxidoreductase activity, acting on the CH-NH2 group of donors, oxygen as acceptor"/>
    <property type="evidence" value="ECO:0007669"/>
    <property type="project" value="InterPro"/>
</dbReference>
<reference evidence="1 2" key="1">
    <citation type="journal article" date="2016" name="Nat. Commun.">
        <title>Thousands of microbial genomes shed light on interconnected biogeochemical processes in an aquifer system.</title>
        <authorList>
            <person name="Anantharaman K."/>
            <person name="Brown C.T."/>
            <person name="Hug L.A."/>
            <person name="Sharon I."/>
            <person name="Castelle C.J."/>
            <person name="Probst A.J."/>
            <person name="Thomas B.C."/>
            <person name="Singh A."/>
            <person name="Wilkins M.J."/>
            <person name="Karaoz U."/>
            <person name="Brodie E.L."/>
            <person name="Williams K.H."/>
            <person name="Hubbard S.S."/>
            <person name="Banfield J.F."/>
        </authorList>
    </citation>
    <scope>NUCLEOTIDE SEQUENCE [LARGE SCALE GENOMIC DNA]</scope>
</reference>
<accession>A0A1F4XSN2</accession>
<dbReference type="AlphaFoldDB" id="A0A1F4XSN2"/>
<dbReference type="GO" id="GO:0005507">
    <property type="term" value="F:copper ion binding"/>
    <property type="evidence" value="ECO:0007669"/>
    <property type="project" value="InterPro"/>
</dbReference>